<dbReference type="AlphaFoldDB" id="A0A1X1W328"/>
<dbReference type="Proteomes" id="UP000193622">
    <property type="component" value="Unassembled WGS sequence"/>
</dbReference>
<comment type="caution">
    <text evidence="2">The sequence shown here is derived from an EMBL/GenBank/DDBJ whole genome shotgun (WGS) entry which is preliminary data.</text>
</comment>
<dbReference type="RefSeq" id="WP_024449510.1">
    <property type="nucleotide sequence ID" value="NZ_LQPC01000081.1"/>
</dbReference>
<reference evidence="2 3" key="1">
    <citation type="submission" date="2016-01" db="EMBL/GenBank/DDBJ databases">
        <title>The new phylogeny of the genus Mycobacterium.</title>
        <authorList>
            <person name="Tarcisio F."/>
            <person name="Conor M."/>
            <person name="Antonella G."/>
            <person name="Elisabetta G."/>
            <person name="Giulia F.S."/>
            <person name="Sara T."/>
            <person name="Anna F."/>
            <person name="Clotilde B."/>
            <person name="Roberto B."/>
            <person name="Veronica D.S."/>
            <person name="Fabio R."/>
            <person name="Monica P."/>
            <person name="Olivier J."/>
            <person name="Enrico T."/>
            <person name="Nicola S."/>
        </authorList>
    </citation>
    <scope>NUCLEOTIDE SEQUENCE [LARGE SCALE GENOMIC DNA]</scope>
    <source>
        <strain evidence="2 3">DSM 45541</strain>
    </source>
</reference>
<sequence length="116" mass="12696">MTVRRVVPVVTVDDLDGAVENYRAVLGLDVVMNHGWIATLAEPDHRHQVSLMTRDATAPVNPFVSIEVDDVDAAHDAAVQAGLTIIHPLSDEEWGVRRFFFADSKGNVVNVLSHKA</sequence>
<dbReference type="EMBL" id="LQPC01000081">
    <property type="protein sequence ID" value="ORV80951.1"/>
    <property type="molecule type" value="Genomic_DNA"/>
</dbReference>
<dbReference type="InterPro" id="IPR029068">
    <property type="entry name" value="Glyas_Bleomycin-R_OHBP_Dase"/>
</dbReference>
<gene>
    <name evidence="2" type="ORF">AWC12_30145</name>
</gene>
<dbReference type="PROSITE" id="PS51819">
    <property type="entry name" value="VOC"/>
    <property type="match status" value="1"/>
</dbReference>
<accession>A0A1X1W328</accession>
<proteinExistence type="predicted"/>
<dbReference type="SUPFAM" id="SSF54593">
    <property type="entry name" value="Glyoxalase/Bleomycin resistance protein/Dihydroxybiphenyl dioxygenase"/>
    <property type="match status" value="1"/>
</dbReference>
<feature type="domain" description="VOC" evidence="1">
    <location>
        <begin position="2"/>
        <end position="114"/>
    </location>
</feature>
<name>A0A1X1W328_MYCIR</name>
<evidence type="ECO:0000259" key="1">
    <source>
        <dbReference type="PROSITE" id="PS51819"/>
    </source>
</evidence>
<dbReference type="InterPro" id="IPR004360">
    <property type="entry name" value="Glyas_Fos-R_dOase_dom"/>
</dbReference>
<dbReference type="Gene3D" id="3.10.180.10">
    <property type="entry name" value="2,3-Dihydroxybiphenyl 1,2-Dioxygenase, domain 1"/>
    <property type="match status" value="1"/>
</dbReference>
<organism evidence="2 3">
    <name type="scientific">Mycolicibacterium iranicum</name>
    <name type="common">Mycobacterium iranicum</name>
    <dbReference type="NCBI Taxonomy" id="912594"/>
    <lineage>
        <taxon>Bacteria</taxon>
        <taxon>Bacillati</taxon>
        <taxon>Actinomycetota</taxon>
        <taxon>Actinomycetes</taxon>
        <taxon>Mycobacteriales</taxon>
        <taxon>Mycobacteriaceae</taxon>
        <taxon>Mycolicibacterium</taxon>
    </lineage>
</organism>
<dbReference type="InterPro" id="IPR037523">
    <property type="entry name" value="VOC_core"/>
</dbReference>
<protein>
    <submittedName>
        <fullName evidence="2">Glyoxalase</fullName>
    </submittedName>
</protein>
<evidence type="ECO:0000313" key="3">
    <source>
        <dbReference type="Proteomes" id="UP000193622"/>
    </source>
</evidence>
<evidence type="ECO:0000313" key="2">
    <source>
        <dbReference type="EMBL" id="ORV80951.1"/>
    </source>
</evidence>
<dbReference type="Pfam" id="PF00903">
    <property type="entry name" value="Glyoxalase"/>
    <property type="match status" value="1"/>
</dbReference>